<name>A0A7J7K9J6_BUGNE</name>
<protein>
    <recommendedName>
        <fullName evidence="8">Methylmalonyl-CoA epimerase, mitochondrial</fullName>
        <ecNumber evidence="7">5.1.99.1</ecNumber>
    </recommendedName>
    <alternativeName>
        <fullName evidence="9">DL-methylmalonyl-CoA racemase</fullName>
    </alternativeName>
</protein>
<dbReference type="InterPro" id="IPR029068">
    <property type="entry name" value="Glyas_Bleomycin-R_OHBP_Dase"/>
</dbReference>
<evidence type="ECO:0000313" key="12">
    <source>
        <dbReference type="Proteomes" id="UP000593567"/>
    </source>
</evidence>
<dbReference type="SUPFAM" id="SSF54593">
    <property type="entry name" value="Glyoxalase/Bleomycin resistance protein/Dihydroxybiphenyl dioxygenase"/>
    <property type="match status" value="1"/>
</dbReference>
<evidence type="ECO:0000256" key="5">
    <source>
        <dbReference type="ARBA" id="ARBA00050406"/>
    </source>
</evidence>
<evidence type="ECO:0000313" key="11">
    <source>
        <dbReference type="EMBL" id="KAF6035320.1"/>
    </source>
</evidence>
<keyword evidence="4" id="KW-0170">Cobalt</keyword>
<comment type="caution">
    <text evidence="11">The sequence shown here is derived from an EMBL/GenBank/DDBJ whole genome shotgun (WGS) entry which is preliminary data.</text>
</comment>
<dbReference type="OrthoDB" id="16820at2759"/>
<dbReference type="GO" id="GO:0046872">
    <property type="term" value="F:metal ion binding"/>
    <property type="evidence" value="ECO:0007669"/>
    <property type="project" value="UniProtKB-KW"/>
</dbReference>
<sequence length="195" mass="21470">MWIPKSALPKLLSIGRFCTVNKAGIEVYSTAISARPELRCIPQKFQIKFYTTDPKITSSPVWKIGRLNHVALAVPDIEQAAALYRDVLGAKVSDVVALPEHGVYTVFVELDNTKIELLLPYGDKSPIQSFLDKNKSGGLHHVCLEVNDIEAAILDVKSKGIRTLTETSRIGAHGKPVIFLHPKDCNGVLTELEQV</sequence>
<keyword evidence="12" id="KW-1185">Reference proteome</keyword>
<evidence type="ECO:0000256" key="3">
    <source>
        <dbReference type="ARBA" id="ARBA00023235"/>
    </source>
</evidence>
<evidence type="ECO:0000259" key="10">
    <source>
        <dbReference type="PROSITE" id="PS51819"/>
    </source>
</evidence>
<dbReference type="PANTHER" id="PTHR43048:SF3">
    <property type="entry name" value="METHYLMALONYL-COA EPIMERASE, MITOCHONDRIAL"/>
    <property type="match status" value="1"/>
</dbReference>
<proteinExistence type="inferred from homology"/>
<reference evidence="11" key="1">
    <citation type="submission" date="2020-06" db="EMBL/GenBank/DDBJ databases">
        <title>Draft genome of Bugula neritina, a colonial animal packing powerful symbionts and potential medicines.</title>
        <authorList>
            <person name="Rayko M."/>
        </authorList>
    </citation>
    <scope>NUCLEOTIDE SEQUENCE [LARGE SCALE GENOMIC DNA]</scope>
    <source>
        <strain evidence="11">Kwan_BN1</strain>
    </source>
</reference>
<dbReference type="PANTHER" id="PTHR43048">
    <property type="entry name" value="METHYLMALONYL-COA EPIMERASE"/>
    <property type="match status" value="1"/>
</dbReference>
<comment type="function">
    <text evidence="6">Methylmalonyl-CoA epimerase involved in propionyl-CoA metabolism.</text>
</comment>
<dbReference type="InterPro" id="IPR051785">
    <property type="entry name" value="MMCE/EMCE_epimerase"/>
</dbReference>
<evidence type="ECO:0000256" key="9">
    <source>
        <dbReference type="ARBA" id="ARBA00081771"/>
    </source>
</evidence>
<gene>
    <name evidence="11" type="ORF">EB796_006369</name>
</gene>
<dbReference type="GO" id="GO:0046491">
    <property type="term" value="P:L-methylmalonyl-CoA metabolic process"/>
    <property type="evidence" value="ECO:0007669"/>
    <property type="project" value="TreeGrafter"/>
</dbReference>
<dbReference type="PROSITE" id="PS51819">
    <property type="entry name" value="VOC"/>
    <property type="match status" value="1"/>
</dbReference>
<dbReference type="EC" id="5.1.99.1" evidence="7"/>
<feature type="domain" description="VOC" evidence="10">
    <location>
        <begin position="66"/>
        <end position="195"/>
    </location>
</feature>
<evidence type="ECO:0000256" key="4">
    <source>
        <dbReference type="ARBA" id="ARBA00023285"/>
    </source>
</evidence>
<dbReference type="EMBL" id="VXIV02000895">
    <property type="protein sequence ID" value="KAF6035320.1"/>
    <property type="molecule type" value="Genomic_DNA"/>
</dbReference>
<comment type="catalytic activity">
    <reaction evidence="5">
        <text>(R)-methylmalonyl-CoA = (S)-methylmalonyl-CoA</text>
        <dbReference type="Rhea" id="RHEA:20553"/>
        <dbReference type="ChEBI" id="CHEBI:57326"/>
        <dbReference type="ChEBI" id="CHEBI:57327"/>
        <dbReference type="EC" id="5.1.99.1"/>
    </reaction>
    <physiologicalReaction direction="right-to-left" evidence="5">
        <dbReference type="Rhea" id="RHEA:20555"/>
    </physiologicalReaction>
</comment>
<evidence type="ECO:0000256" key="8">
    <source>
        <dbReference type="ARBA" id="ARBA00071337"/>
    </source>
</evidence>
<keyword evidence="2" id="KW-0479">Metal-binding</keyword>
<comment type="similarity">
    <text evidence="1">Belongs to the methylmalonyl-CoA epimerase family.</text>
</comment>
<dbReference type="AlphaFoldDB" id="A0A7J7K9J6"/>
<evidence type="ECO:0000256" key="2">
    <source>
        <dbReference type="ARBA" id="ARBA00022723"/>
    </source>
</evidence>
<organism evidence="11 12">
    <name type="scientific">Bugula neritina</name>
    <name type="common">Brown bryozoan</name>
    <name type="synonym">Sertularia neritina</name>
    <dbReference type="NCBI Taxonomy" id="10212"/>
    <lineage>
        <taxon>Eukaryota</taxon>
        <taxon>Metazoa</taxon>
        <taxon>Spiralia</taxon>
        <taxon>Lophotrochozoa</taxon>
        <taxon>Bryozoa</taxon>
        <taxon>Gymnolaemata</taxon>
        <taxon>Cheilostomatida</taxon>
        <taxon>Flustrina</taxon>
        <taxon>Buguloidea</taxon>
        <taxon>Bugulidae</taxon>
        <taxon>Bugula</taxon>
    </lineage>
</organism>
<dbReference type="GO" id="GO:0005739">
    <property type="term" value="C:mitochondrion"/>
    <property type="evidence" value="ECO:0007669"/>
    <property type="project" value="TreeGrafter"/>
</dbReference>
<dbReference type="NCBIfam" id="TIGR03081">
    <property type="entry name" value="metmalonyl_epim"/>
    <property type="match status" value="1"/>
</dbReference>
<dbReference type="GO" id="GO:0004493">
    <property type="term" value="F:methylmalonyl-CoA epimerase activity"/>
    <property type="evidence" value="ECO:0007669"/>
    <property type="project" value="UniProtKB-EC"/>
</dbReference>
<dbReference type="InterPro" id="IPR037523">
    <property type="entry name" value="VOC_core"/>
</dbReference>
<dbReference type="InterPro" id="IPR017515">
    <property type="entry name" value="MeMalonyl-CoA_epimerase"/>
</dbReference>
<evidence type="ECO:0000256" key="1">
    <source>
        <dbReference type="ARBA" id="ARBA00009308"/>
    </source>
</evidence>
<dbReference type="Proteomes" id="UP000593567">
    <property type="component" value="Unassembled WGS sequence"/>
</dbReference>
<keyword evidence="3" id="KW-0413">Isomerase</keyword>
<dbReference type="FunFam" id="3.10.180.10:FF:000003">
    <property type="entry name" value="Methylmalonyl-CoA epimerase, mitochondrial"/>
    <property type="match status" value="1"/>
</dbReference>
<dbReference type="Gene3D" id="3.10.180.10">
    <property type="entry name" value="2,3-Dihydroxybiphenyl 1,2-Dioxygenase, domain 1"/>
    <property type="match status" value="1"/>
</dbReference>
<dbReference type="Pfam" id="PF13669">
    <property type="entry name" value="Glyoxalase_4"/>
    <property type="match status" value="1"/>
</dbReference>
<evidence type="ECO:0000256" key="6">
    <source>
        <dbReference type="ARBA" id="ARBA00053742"/>
    </source>
</evidence>
<evidence type="ECO:0000256" key="7">
    <source>
        <dbReference type="ARBA" id="ARBA00066411"/>
    </source>
</evidence>
<dbReference type="CDD" id="cd07249">
    <property type="entry name" value="MMCE"/>
    <property type="match status" value="1"/>
</dbReference>
<accession>A0A7J7K9J6</accession>